<evidence type="ECO:0000313" key="1">
    <source>
        <dbReference type="EMBL" id="VYT05836.1"/>
    </source>
</evidence>
<organism evidence="1">
    <name type="scientific">Citrobacter amalonaticus</name>
    <dbReference type="NCBI Taxonomy" id="35703"/>
    <lineage>
        <taxon>Bacteria</taxon>
        <taxon>Pseudomonadati</taxon>
        <taxon>Pseudomonadota</taxon>
        <taxon>Gammaproteobacteria</taxon>
        <taxon>Enterobacterales</taxon>
        <taxon>Enterobacteriaceae</taxon>
        <taxon>Citrobacter</taxon>
    </lineage>
</organism>
<dbReference type="EMBL" id="CACRTI010000003">
    <property type="protein sequence ID" value="VYT05836.1"/>
    <property type="molecule type" value="Genomic_DNA"/>
</dbReference>
<name>A0A6N2TQV1_CITAM</name>
<proteinExistence type="predicted"/>
<sequence>MMTTLLPVFRTFLSFTFLHGERSHDVCTPPGYSHFFLLIPEGRYR</sequence>
<reference evidence="1" key="1">
    <citation type="submission" date="2019-11" db="EMBL/GenBank/DDBJ databases">
        <authorList>
            <person name="Feng L."/>
        </authorList>
    </citation>
    <scope>NUCLEOTIDE SEQUENCE</scope>
    <source>
        <strain evidence="1">CAmalonaticusLFYP1</strain>
    </source>
</reference>
<dbReference type="AlphaFoldDB" id="A0A6N2TQV1"/>
<accession>A0A6N2TQV1</accession>
<protein>
    <submittedName>
        <fullName evidence="1">Uncharacterized protein</fullName>
    </submittedName>
</protein>
<gene>
    <name evidence="1" type="ORF">CALFYP1_02616</name>
</gene>